<organism evidence="2 3">
    <name type="scientific">Thlaspi arvense</name>
    <name type="common">Field penny-cress</name>
    <dbReference type="NCBI Taxonomy" id="13288"/>
    <lineage>
        <taxon>Eukaryota</taxon>
        <taxon>Viridiplantae</taxon>
        <taxon>Streptophyta</taxon>
        <taxon>Embryophyta</taxon>
        <taxon>Tracheophyta</taxon>
        <taxon>Spermatophyta</taxon>
        <taxon>Magnoliopsida</taxon>
        <taxon>eudicotyledons</taxon>
        <taxon>Gunneridae</taxon>
        <taxon>Pentapetalae</taxon>
        <taxon>rosids</taxon>
        <taxon>malvids</taxon>
        <taxon>Brassicales</taxon>
        <taxon>Brassicaceae</taxon>
        <taxon>Thlaspideae</taxon>
        <taxon>Thlaspi</taxon>
    </lineage>
</organism>
<evidence type="ECO:0000313" key="3">
    <source>
        <dbReference type="Proteomes" id="UP000836841"/>
    </source>
</evidence>
<accession>A0AAU9T0C6</accession>
<feature type="region of interest" description="Disordered" evidence="1">
    <location>
        <begin position="25"/>
        <end position="60"/>
    </location>
</feature>
<dbReference type="AlphaFoldDB" id="A0AAU9T0C6"/>
<protein>
    <submittedName>
        <fullName evidence="2">Uncharacterized protein</fullName>
    </submittedName>
</protein>
<evidence type="ECO:0000313" key="2">
    <source>
        <dbReference type="EMBL" id="CAH2077581.1"/>
    </source>
</evidence>
<proteinExistence type="predicted"/>
<evidence type="ECO:0000256" key="1">
    <source>
        <dbReference type="SAM" id="MobiDB-lite"/>
    </source>
</evidence>
<keyword evidence="3" id="KW-1185">Reference proteome</keyword>
<dbReference type="Proteomes" id="UP000836841">
    <property type="component" value="Chromosome 7"/>
</dbReference>
<reference evidence="2 3" key="1">
    <citation type="submission" date="2022-03" db="EMBL/GenBank/DDBJ databases">
        <authorList>
            <person name="Nunn A."/>
            <person name="Chopra R."/>
            <person name="Nunn A."/>
            <person name="Contreras Garrido A."/>
        </authorList>
    </citation>
    <scope>NUCLEOTIDE SEQUENCE [LARGE SCALE GENOMIC DNA]</scope>
</reference>
<gene>
    <name evidence="2" type="ORF">TAV2_LOCUS23574</name>
</gene>
<dbReference type="EMBL" id="OU466863">
    <property type="protein sequence ID" value="CAH2077581.1"/>
    <property type="molecule type" value="Genomic_DNA"/>
</dbReference>
<sequence length="110" mass="12519">MTNNNEEGFFSFGSEKQNTKIRFEDADEDEVAEGSGVAREEAAQDESMCDANETADAAEVTDDTTSADYYFDSYSHFGNSLRFFHLMLMFSRSSKIFLYQTVEELCALWL</sequence>
<feature type="compositionally biased region" description="Low complexity" evidence="1">
    <location>
        <begin position="50"/>
        <end position="60"/>
    </location>
</feature>
<name>A0AAU9T0C6_THLAR</name>